<gene>
    <name evidence="1" type="ORF">HMPREF9473_02869</name>
</gene>
<evidence type="ECO:0000313" key="1">
    <source>
        <dbReference type="EMBL" id="EHI59162.1"/>
    </source>
</evidence>
<dbReference type="OrthoDB" id="9814791at2"/>
<accession>G5IH91</accession>
<keyword evidence="2" id="KW-1185">Reference proteome</keyword>
<reference evidence="1 2" key="1">
    <citation type="submission" date="2011-08" db="EMBL/GenBank/DDBJ databases">
        <title>The Genome Sequence of Clostridium hathewayi WAL-18680.</title>
        <authorList>
            <consortium name="The Broad Institute Genome Sequencing Platform"/>
            <person name="Earl A."/>
            <person name="Ward D."/>
            <person name="Feldgarden M."/>
            <person name="Gevers D."/>
            <person name="Finegold S.M."/>
            <person name="Summanen P.H."/>
            <person name="Molitoris D.R."/>
            <person name="Song M."/>
            <person name="Daigneault M."/>
            <person name="Allen-Vercoe E."/>
            <person name="Young S.K."/>
            <person name="Zeng Q."/>
            <person name="Gargeya S."/>
            <person name="Fitzgerald M."/>
            <person name="Haas B."/>
            <person name="Abouelleil A."/>
            <person name="Alvarado L."/>
            <person name="Arachchi H.M."/>
            <person name="Berlin A."/>
            <person name="Brown A."/>
            <person name="Chapman S.B."/>
            <person name="Chen Z."/>
            <person name="Dunbar C."/>
            <person name="Freedman E."/>
            <person name="Gearin G."/>
            <person name="Gellesch M."/>
            <person name="Goldberg J."/>
            <person name="Griggs A."/>
            <person name="Gujja S."/>
            <person name="Heiman D."/>
            <person name="Howarth C."/>
            <person name="Larson L."/>
            <person name="Lui A."/>
            <person name="MacDonald P.J.P."/>
            <person name="Montmayeur A."/>
            <person name="Murphy C."/>
            <person name="Neiman D."/>
            <person name="Pearson M."/>
            <person name="Priest M."/>
            <person name="Roberts A."/>
            <person name="Saif S."/>
            <person name="Shea T."/>
            <person name="Shenoy N."/>
            <person name="Sisk P."/>
            <person name="Stolte C."/>
            <person name="Sykes S."/>
            <person name="Wortman J."/>
            <person name="Nusbaum C."/>
            <person name="Birren B."/>
        </authorList>
    </citation>
    <scope>NUCLEOTIDE SEQUENCE [LARGE SCALE GENOMIC DNA]</scope>
    <source>
        <strain evidence="1 2">WAL-18680</strain>
    </source>
</reference>
<organism evidence="1 2">
    <name type="scientific">Hungatella hathewayi WAL-18680</name>
    <dbReference type="NCBI Taxonomy" id="742737"/>
    <lineage>
        <taxon>Bacteria</taxon>
        <taxon>Bacillati</taxon>
        <taxon>Bacillota</taxon>
        <taxon>Clostridia</taxon>
        <taxon>Lachnospirales</taxon>
        <taxon>Lachnospiraceae</taxon>
        <taxon>Hungatella</taxon>
    </lineage>
</organism>
<dbReference type="Proteomes" id="UP000005384">
    <property type="component" value="Unassembled WGS sequence"/>
</dbReference>
<protein>
    <recommendedName>
        <fullName evidence="3">DUF1579 domain-containing protein</fullName>
    </recommendedName>
</protein>
<proteinExistence type="predicted"/>
<evidence type="ECO:0008006" key="3">
    <source>
        <dbReference type="Google" id="ProtNLM"/>
    </source>
</evidence>
<dbReference type="PATRIC" id="fig|742737.3.peg.2874"/>
<dbReference type="HOGENOM" id="CLU_114504_0_0_9"/>
<dbReference type="EMBL" id="ADLN01000075">
    <property type="protein sequence ID" value="EHI59162.1"/>
    <property type="molecule type" value="Genomic_DNA"/>
</dbReference>
<name>G5IH91_9FIRM</name>
<dbReference type="AlphaFoldDB" id="G5IH91"/>
<evidence type="ECO:0000313" key="2">
    <source>
        <dbReference type="Proteomes" id="UP000005384"/>
    </source>
</evidence>
<sequence>MKDFMEALKSERKSTTLPEEYNYFGKLIGSWQIHYVEGDNDRVIQGEWHFSWVLEGMAIQDVIILPDYEYGTSLRIFNPDTHAWDVAYGYTGKIIQLVARKQGEMIVLTFTSDEKRKWVFVEIGDNQFHWQNVTVKDDGEWQINAEIYAERKSEFMEV</sequence>
<dbReference type="RefSeq" id="WP_006780847.1">
    <property type="nucleotide sequence ID" value="NZ_CP040506.1"/>
</dbReference>
<comment type="caution">
    <text evidence="1">The sequence shown here is derived from an EMBL/GenBank/DDBJ whole genome shotgun (WGS) entry which is preliminary data.</text>
</comment>